<dbReference type="AlphaFoldDB" id="A0A497F4W1"/>
<comment type="caution">
    <text evidence="3">The sequence shown here is derived from an EMBL/GenBank/DDBJ whole genome shotgun (WGS) entry which is preliminary data.</text>
</comment>
<dbReference type="InterPro" id="IPR036291">
    <property type="entry name" value="NAD(P)-bd_dom_sf"/>
</dbReference>
<dbReference type="Pfam" id="PF22725">
    <property type="entry name" value="GFO_IDH_MocA_C3"/>
    <property type="match status" value="1"/>
</dbReference>
<dbReference type="InterPro" id="IPR055170">
    <property type="entry name" value="GFO_IDH_MocA-like_dom"/>
</dbReference>
<dbReference type="PANTHER" id="PTHR43377">
    <property type="entry name" value="BILIVERDIN REDUCTASE A"/>
    <property type="match status" value="1"/>
</dbReference>
<dbReference type="SUPFAM" id="SSF51735">
    <property type="entry name" value="NAD(P)-binding Rossmann-fold domains"/>
    <property type="match status" value="1"/>
</dbReference>
<accession>A0A497F4W1</accession>
<evidence type="ECO:0000313" key="3">
    <source>
        <dbReference type="EMBL" id="RLE54018.1"/>
    </source>
</evidence>
<feature type="domain" description="GFO/IDH/MocA-like oxidoreductase" evidence="2">
    <location>
        <begin position="133"/>
        <end position="255"/>
    </location>
</feature>
<dbReference type="SUPFAM" id="SSF55347">
    <property type="entry name" value="Glyceraldehyde-3-phosphate dehydrogenase-like, C-terminal domain"/>
    <property type="match status" value="1"/>
</dbReference>
<dbReference type="Pfam" id="PF01408">
    <property type="entry name" value="GFO_IDH_MocA"/>
    <property type="match status" value="1"/>
</dbReference>
<organism evidence="3 4">
    <name type="scientific">Thermoproteota archaeon</name>
    <dbReference type="NCBI Taxonomy" id="2056631"/>
    <lineage>
        <taxon>Archaea</taxon>
        <taxon>Thermoproteota</taxon>
    </lineage>
</organism>
<dbReference type="InterPro" id="IPR051450">
    <property type="entry name" value="Gfo/Idh/MocA_Oxidoreductases"/>
</dbReference>
<gene>
    <name evidence="3" type="ORF">DRJ26_02415</name>
</gene>
<dbReference type="GO" id="GO:0000166">
    <property type="term" value="F:nucleotide binding"/>
    <property type="evidence" value="ECO:0007669"/>
    <property type="project" value="InterPro"/>
</dbReference>
<evidence type="ECO:0000259" key="2">
    <source>
        <dbReference type="Pfam" id="PF22725"/>
    </source>
</evidence>
<dbReference type="Proteomes" id="UP000269499">
    <property type="component" value="Unassembled WGS sequence"/>
</dbReference>
<dbReference type="PANTHER" id="PTHR43377:SF1">
    <property type="entry name" value="BILIVERDIN REDUCTASE A"/>
    <property type="match status" value="1"/>
</dbReference>
<name>A0A497F4W1_9CREN</name>
<dbReference type="InterPro" id="IPR000683">
    <property type="entry name" value="Gfo/Idh/MocA-like_OxRdtase_N"/>
</dbReference>
<proteinExistence type="predicted"/>
<feature type="domain" description="Gfo/Idh/MocA-like oxidoreductase N-terminal" evidence="1">
    <location>
        <begin position="18"/>
        <end position="123"/>
    </location>
</feature>
<evidence type="ECO:0000259" key="1">
    <source>
        <dbReference type="Pfam" id="PF01408"/>
    </source>
</evidence>
<protein>
    <submittedName>
        <fullName evidence="3">Gfo/Idh/MocA family oxidoreductase</fullName>
    </submittedName>
</protein>
<sequence>MEQINFAILSFAHIHAWNYARVLKKLQHANLVAIYDDDFKRLKKASSTFKVEKAYKDYRKLLEREAIDAVIITSENARHAELALASAEAGKHILCEKPIATNLNDSDEMIRTAEKNDVKLQIAFVMRYHPATAEVKKLIEEDSIGNIISITATNHGKYPGEWFGDPILAGGGAIIDHTVHVADLIRWYTNDEVSQVYAEAGENIRPELKVEDNALILLKMKKGIIASIDPSWSRPDEWPFWGDVYLFVVGERGCIVVDAFSQHIQIASKENRKLTYSYYGTDPDEEMIKSFIQVITRDEEPLASGFDGRQALEIALAAYESIKRRKPVKLPLNL</sequence>
<evidence type="ECO:0000313" key="4">
    <source>
        <dbReference type="Proteomes" id="UP000269499"/>
    </source>
</evidence>
<reference evidence="3 4" key="1">
    <citation type="submission" date="2018-06" db="EMBL/GenBank/DDBJ databases">
        <title>Extensive metabolic versatility and redundancy in microbially diverse, dynamic hydrothermal sediments.</title>
        <authorList>
            <person name="Dombrowski N."/>
            <person name="Teske A."/>
            <person name="Baker B.J."/>
        </authorList>
    </citation>
    <scope>NUCLEOTIDE SEQUENCE [LARGE SCALE GENOMIC DNA]</scope>
    <source>
        <strain evidence="3">B20_G2</strain>
    </source>
</reference>
<dbReference type="EMBL" id="QMRA01000038">
    <property type="protein sequence ID" value="RLE54018.1"/>
    <property type="molecule type" value="Genomic_DNA"/>
</dbReference>
<dbReference type="Gene3D" id="3.40.50.720">
    <property type="entry name" value="NAD(P)-binding Rossmann-like Domain"/>
    <property type="match status" value="1"/>
</dbReference>
<dbReference type="Gene3D" id="3.30.360.10">
    <property type="entry name" value="Dihydrodipicolinate Reductase, domain 2"/>
    <property type="match status" value="1"/>
</dbReference>